<feature type="non-terminal residue" evidence="1">
    <location>
        <position position="1"/>
    </location>
</feature>
<dbReference type="AlphaFoldDB" id="A0A0F9BLC3"/>
<dbReference type="EMBL" id="LAZR01037272">
    <property type="protein sequence ID" value="KKL22650.1"/>
    <property type="molecule type" value="Genomic_DNA"/>
</dbReference>
<name>A0A0F9BLC3_9ZZZZ</name>
<reference evidence="1" key="1">
    <citation type="journal article" date="2015" name="Nature">
        <title>Complex archaea that bridge the gap between prokaryotes and eukaryotes.</title>
        <authorList>
            <person name="Spang A."/>
            <person name="Saw J.H."/>
            <person name="Jorgensen S.L."/>
            <person name="Zaremba-Niedzwiedzka K."/>
            <person name="Martijn J."/>
            <person name="Lind A.E."/>
            <person name="van Eijk R."/>
            <person name="Schleper C."/>
            <person name="Guy L."/>
            <person name="Ettema T.J."/>
        </authorList>
    </citation>
    <scope>NUCLEOTIDE SEQUENCE</scope>
</reference>
<gene>
    <name evidence="1" type="ORF">LCGC14_2433330</name>
</gene>
<comment type="caution">
    <text evidence="1">The sequence shown here is derived from an EMBL/GenBank/DDBJ whole genome shotgun (WGS) entry which is preliminary data.</text>
</comment>
<proteinExistence type="predicted"/>
<accession>A0A0F9BLC3</accession>
<sequence>DPDDTETPPDLVSVDLTLKGKIRTNYGLGGREAFVGGNDFASISGSQMTMVQGSVIRNVGAAEVVEASSITHNAGAGGLKQKCAGDYNNTVLGKTTELYAQPRQSTFALADLKTMIAGVDSTTVLTGGILRTVLAGTGITDNTALGNHLMNVGTGNMLMNVGTGNMVANVGAGNLALTAGAGPVTITSGLRSPRPSQR</sequence>
<evidence type="ECO:0000313" key="1">
    <source>
        <dbReference type="EMBL" id="KKL22650.1"/>
    </source>
</evidence>
<protein>
    <submittedName>
        <fullName evidence="1">Uncharacterized protein</fullName>
    </submittedName>
</protein>
<organism evidence="1">
    <name type="scientific">marine sediment metagenome</name>
    <dbReference type="NCBI Taxonomy" id="412755"/>
    <lineage>
        <taxon>unclassified sequences</taxon>
        <taxon>metagenomes</taxon>
        <taxon>ecological metagenomes</taxon>
    </lineage>
</organism>